<feature type="region of interest" description="Disordered" evidence="2">
    <location>
        <begin position="1"/>
        <end position="82"/>
    </location>
</feature>
<evidence type="ECO:0000313" key="3">
    <source>
        <dbReference type="EMBL" id="EGG13177.1"/>
    </source>
</evidence>
<feature type="region of interest" description="Disordered" evidence="2">
    <location>
        <begin position="300"/>
        <end position="391"/>
    </location>
</feature>
<dbReference type="InParanoid" id="F4R3F6"/>
<feature type="compositionally biased region" description="Acidic residues" evidence="2">
    <location>
        <begin position="368"/>
        <end position="379"/>
    </location>
</feature>
<feature type="compositionally biased region" description="Polar residues" evidence="2">
    <location>
        <begin position="62"/>
        <end position="82"/>
    </location>
</feature>
<feature type="compositionally biased region" description="Low complexity" evidence="2">
    <location>
        <begin position="11"/>
        <end position="23"/>
    </location>
</feature>
<keyword evidence="4" id="KW-1185">Reference proteome</keyword>
<organism evidence="4">
    <name type="scientific">Melampsora larici-populina (strain 98AG31 / pathotype 3-4-7)</name>
    <name type="common">Poplar leaf rust fungus</name>
    <dbReference type="NCBI Taxonomy" id="747676"/>
    <lineage>
        <taxon>Eukaryota</taxon>
        <taxon>Fungi</taxon>
        <taxon>Dikarya</taxon>
        <taxon>Basidiomycota</taxon>
        <taxon>Pucciniomycotina</taxon>
        <taxon>Pucciniomycetes</taxon>
        <taxon>Pucciniales</taxon>
        <taxon>Melampsoraceae</taxon>
        <taxon>Melampsora</taxon>
    </lineage>
</organism>
<dbReference type="OrthoDB" id="3367070at2759"/>
<dbReference type="Proteomes" id="UP000001072">
    <property type="component" value="Unassembled WGS sequence"/>
</dbReference>
<evidence type="ECO:0000256" key="2">
    <source>
        <dbReference type="SAM" id="MobiDB-lite"/>
    </source>
</evidence>
<feature type="compositionally biased region" description="Low complexity" evidence="2">
    <location>
        <begin position="120"/>
        <end position="138"/>
    </location>
</feature>
<dbReference type="HOGENOM" id="CLU_434165_0_0_1"/>
<name>F4R3F6_MELLP</name>
<sequence length="630" mass="70438">MPWFAPVIKKNPTSNPTSSSSSSYQTNHHHINEEPIQTPPPPSSVARKIKEQGWYNSIRPKPSTNQISSHQTTSNYIPTPSSIAVADSPSLLRRIPSTNLRQSNPNSNLTFLKSNKKNQRSNPNSSRTTTNRPRTANSHPNNQHEEEEFGQLYTHSPKLNSLNQKNLQHHNETITILNHTPEVQSNHHHDSNQISNSIRSFSASSSKMTNSPNFSNPHHSTLLNHHLQSRTNQIHDIEVATQSLAIRLQELATANQDGLLDDEEYRILRQGLFDKMTANNHEPSVIDIGPEQVENFPFTNPNLINHQPHSHHPSPQSTYSGLIPTPLSPTKDASSIRRSLRSTNSTTSFIQSLFKRQPRWRRSKTPLDDEDQPLEESDVESNSPTLPIDAPPLLTRALHHRPELHRQASGLTHPASWSGSQPSTAGSQSLASSSAPSETSRSTVTRPKTSTRTSSSYSKTSRMLTGTTVTTTVVATTDQDHTSATVMRREISDLEYERGRVLETFDEMERAAIARWGGTERTLEKGEPVTRDRPTSFLAPLPSAASLRNGPKNRRQRGNTIVKSPVISSDFETIVESAGSTTESNENHELEKELEEIKRKRKAVEVKYGDRLEYLNAKLKGAMIRERSKG</sequence>
<dbReference type="EMBL" id="GL883090">
    <property type="protein sequence ID" value="EGG13177.1"/>
    <property type="molecule type" value="Genomic_DNA"/>
</dbReference>
<evidence type="ECO:0000256" key="1">
    <source>
        <dbReference type="SAM" id="Coils"/>
    </source>
</evidence>
<keyword evidence="1" id="KW-0175">Coiled coil</keyword>
<protein>
    <submittedName>
        <fullName evidence="3">Uncharacterized protein</fullName>
    </submittedName>
</protein>
<feature type="compositionally biased region" description="Low complexity" evidence="2">
    <location>
        <begin position="423"/>
        <end position="463"/>
    </location>
</feature>
<feature type="region of interest" description="Disordered" evidence="2">
    <location>
        <begin position="97"/>
        <end position="148"/>
    </location>
</feature>
<dbReference type="RefSeq" id="XP_007404115.1">
    <property type="nucleotide sequence ID" value="XM_007404053.1"/>
</dbReference>
<feature type="coiled-coil region" evidence="1">
    <location>
        <begin position="580"/>
        <end position="607"/>
    </location>
</feature>
<dbReference type="GeneID" id="18932490"/>
<dbReference type="KEGG" id="mlr:MELLADRAFT_73794"/>
<accession>F4R3F6</accession>
<dbReference type="AlphaFoldDB" id="F4R3F6"/>
<feature type="region of interest" description="Disordered" evidence="2">
    <location>
        <begin position="408"/>
        <end position="463"/>
    </location>
</feature>
<dbReference type="VEuPathDB" id="FungiDB:MELLADRAFT_73794"/>
<proteinExistence type="predicted"/>
<gene>
    <name evidence="3" type="ORF">MELLADRAFT_73794</name>
</gene>
<reference evidence="4" key="1">
    <citation type="journal article" date="2011" name="Proc. Natl. Acad. Sci. U.S.A.">
        <title>Obligate biotrophy features unraveled by the genomic analysis of rust fungi.</title>
        <authorList>
            <person name="Duplessis S."/>
            <person name="Cuomo C.A."/>
            <person name="Lin Y.-C."/>
            <person name="Aerts A."/>
            <person name="Tisserant E."/>
            <person name="Veneault-Fourrey C."/>
            <person name="Joly D.L."/>
            <person name="Hacquard S."/>
            <person name="Amselem J."/>
            <person name="Cantarel B.L."/>
            <person name="Chiu R."/>
            <person name="Coutinho P.M."/>
            <person name="Feau N."/>
            <person name="Field M."/>
            <person name="Frey P."/>
            <person name="Gelhaye E."/>
            <person name="Goldberg J."/>
            <person name="Grabherr M.G."/>
            <person name="Kodira C.D."/>
            <person name="Kohler A."/>
            <person name="Kuees U."/>
            <person name="Lindquist E.A."/>
            <person name="Lucas S.M."/>
            <person name="Mago R."/>
            <person name="Mauceli E."/>
            <person name="Morin E."/>
            <person name="Murat C."/>
            <person name="Pangilinan J.L."/>
            <person name="Park R."/>
            <person name="Pearson M."/>
            <person name="Quesneville H."/>
            <person name="Rouhier N."/>
            <person name="Sakthikumar S."/>
            <person name="Salamov A.A."/>
            <person name="Schmutz J."/>
            <person name="Selles B."/>
            <person name="Shapiro H."/>
            <person name="Tanguay P."/>
            <person name="Tuskan G.A."/>
            <person name="Henrissat B."/>
            <person name="Van de Peer Y."/>
            <person name="Rouze P."/>
            <person name="Ellis J.G."/>
            <person name="Dodds P.N."/>
            <person name="Schein J.E."/>
            <person name="Zhong S."/>
            <person name="Hamelin R.C."/>
            <person name="Grigoriev I.V."/>
            <person name="Szabo L.J."/>
            <person name="Martin F."/>
        </authorList>
    </citation>
    <scope>NUCLEOTIDE SEQUENCE [LARGE SCALE GENOMIC DNA]</scope>
    <source>
        <strain evidence="4">98AG31 / pathotype 3-4-7</strain>
    </source>
</reference>
<feature type="compositionally biased region" description="Polar residues" evidence="2">
    <location>
        <begin position="97"/>
        <end position="113"/>
    </location>
</feature>
<evidence type="ECO:0000313" key="4">
    <source>
        <dbReference type="Proteomes" id="UP000001072"/>
    </source>
</evidence>